<reference evidence="2 3" key="1">
    <citation type="submission" date="2023-10" db="EMBL/GenBank/DDBJ databases">
        <title>Hymenobacter endophyticus sp. nov., an isolate from the leaf tissues of wheat.</title>
        <authorList>
            <person name="Dai Y."/>
        </authorList>
    </citation>
    <scope>NUCLEOTIDE SEQUENCE [LARGE SCALE GENOMIC DNA]</scope>
    <source>
        <strain evidence="2 3">ZK17L-C2</strain>
    </source>
</reference>
<protein>
    <submittedName>
        <fullName evidence="2">DUF4920 domain-containing protein</fullName>
    </submittedName>
</protein>
<comment type="caution">
    <text evidence="2">The sequence shown here is derived from an EMBL/GenBank/DDBJ whole genome shotgun (WGS) entry which is preliminary data.</text>
</comment>
<evidence type="ECO:0000313" key="2">
    <source>
        <dbReference type="EMBL" id="MDU0370229.1"/>
    </source>
</evidence>
<gene>
    <name evidence="2" type="ORF">ROI90_07480</name>
</gene>
<dbReference type="RefSeq" id="WP_315997710.1">
    <property type="nucleotide sequence ID" value="NZ_JAWDJT010000003.1"/>
</dbReference>
<dbReference type="Pfam" id="PF16267">
    <property type="entry name" value="DUF4920"/>
    <property type="match status" value="1"/>
</dbReference>
<organism evidence="2 3">
    <name type="scientific">Hymenobacter endophyticus</name>
    <dbReference type="NCBI Taxonomy" id="3076335"/>
    <lineage>
        <taxon>Bacteria</taxon>
        <taxon>Pseudomonadati</taxon>
        <taxon>Bacteroidota</taxon>
        <taxon>Cytophagia</taxon>
        <taxon>Cytophagales</taxon>
        <taxon>Hymenobacteraceae</taxon>
        <taxon>Hymenobacter</taxon>
    </lineage>
</organism>
<evidence type="ECO:0000313" key="3">
    <source>
        <dbReference type="Proteomes" id="UP001250698"/>
    </source>
</evidence>
<feature type="chain" id="PRO_5045056911" evidence="1">
    <location>
        <begin position="25"/>
        <end position="186"/>
    </location>
</feature>
<accession>A0ABU3TFU8</accession>
<dbReference type="Proteomes" id="UP001250698">
    <property type="component" value="Unassembled WGS sequence"/>
</dbReference>
<sequence length="186" mass="19516">MRPSNLLAVSAAALALSLPLSVVAQKTSKKPVKVAEACDNKAETAAQVKAQTVAPGTIYGTSFAAASARPVGEVRQLLGTRTTAPLTLVGKAEAVCQAKGCWLTLALPDGQKMRVKFKDYAFFVPKDIAGRTVVVNGVAQREVVSVAAQQHYAKDAGKSAQEIAAITKPQEQLNFEADGVLIQGRL</sequence>
<name>A0ABU3TFU8_9BACT</name>
<proteinExistence type="predicted"/>
<feature type="signal peptide" evidence="1">
    <location>
        <begin position="1"/>
        <end position="24"/>
    </location>
</feature>
<keyword evidence="3" id="KW-1185">Reference proteome</keyword>
<dbReference type="EMBL" id="JAWDJT010000003">
    <property type="protein sequence ID" value="MDU0370229.1"/>
    <property type="molecule type" value="Genomic_DNA"/>
</dbReference>
<dbReference type="InterPro" id="IPR032577">
    <property type="entry name" value="DUF4920"/>
</dbReference>
<evidence type="ECO:0000256" key="1">
    <source>
        <dbReference type="SAM" id="SignalP"/>
    </source>
</evidence>
<keyword evidence="1" id="KW-0732">Signal</keyword>